<proteinExistence type="inferred from homology"/>
<dbReference type="FunFam" id="3.90.1180.10:FF:000001">
    <property type="entry name" value="50S ribosomal protein L13"/>
    <property type="match status" value="1"/>
</dbReference>
<dbReference type="SUPFAM" id="SSF52161">
    <property type="entry name" value="Ribosomal protein L13"/>
    <property type="match status" value="1"/>
</dbReference>
<dbReference type="InterPro" id="IPR023563">
    <property type="entry name" value="Ribosomal_uL13_CS"/>
</dbReference>
<name>A0A3M8CTJ0_9BACL</name>
<dbReference type="PIRSF" id="PIRSF002181">
    <property type="entry name" value="Ribosomal_L13"/>
    <property type="match status" value="1"/>
</dbReference>
<dbReference type="Gene3D" id="3.90.1180.10">
    <property type="entry name" value="Ribosomal protein L13"/>
    <property type="match status" value="1"/>
</dbReference>
<protein>
    <recommendedName>
        <fullName evidence="4 5">Large ribosomal subunit protein uL13</fullName>
    </recommendedName>
</protein>
<dbReference type="PROSITE" id="PS00783">
    <property type="entry name" value="RIBOSOMAL_L13"/>
    <property type="match status" value="1"/>
</dbReference>
<dbReference type="InterPro" id="IPR005822">
    <property type="entry name" value="Ribosomal_uL13"/>
</dbReference>
<dbReference type="AlphaFoldDB" id="A0A3M8CTJ0"/>
<evidence type="ECO:0000256" key="2">
    <source>
        <dbReference type="ARBA" id="ARBA00022980"/>
    </source>
</evidence>
<dbReference type="GO" id="GO:0006412">
    <property type="term" value="P:translation"/>
    <property type="evidence" value="ECO:0007669"/>
    <property type="project" value="UniProtKB-UniRule"/>
</dbReference>
<dbReference type="GO" id="GO:0003729">
    <property type="term" value="F:mRNA binding"/>
    <property type="evidence" value="ECO:0007669"/>
    <property type="project" value="UniProtKB-ARBA"/>
</dbReference>
<comment type="subunit">
    <text evidence="5">Part of the 50S ribosomal subunit.</text>
</comment>
<evidence type="ECO:0000256" key="4">
    <source>
        <dbReference type="ARBA" id="ARBA00035201"/>
    </source>
</evidence>
<keyword evidence="3 5" id="KW-0687">Ribonucleoprotein</keyword>
<dbReference type="Proteomes" id="UP000281915">
    <property type="component" value="Unassembled WGS sequence"/>
</dbReference>
<accession>A0A3M8CTJ0</accession>
<dbReference type="NCBIfam" id="TIGR01066">
    <property type="entry name" value="rplM_bact"/>
    <property type="match status" value="1"/>
</dbReference>
<evidence type="ECO:0000256" key="5">
    <source>
        <dbReference type="HAMAP-Rule" id="MF_01366"/>
    </source>
</evidence>
<comment type="caution">
    <text evidence="8">The sequence shown here is derived from an EMBL/GenBank/DDBJ whole genome shotgun (WGS) entry which is preliminary data.</text>
</comment>
<evidence type="ECO:0000256" key="1">
    <source>
        <dbReference type="ARBA" id="ARBA00006227"/>
    </source>
</evidence>
<evidence type="ECO:0000313" key="9">
    <source>
        <dbReference type="Proteomes" id="UP000281915"/>
    </source>
</evidence>
<dbReference type="GO" id="GO:0022625">
    <property type="term" value="C:cytosolic large ribosomal subunit"/>
    <property type="evidence" value="ECO:0007669"/>
    <property type="project" value="TreeGrafter"/>
</dbReference>
<keyword evidence="2 5" id="KW-0689">Ribosomal protein</keyword>
<dbReference type="GO" id="GO:0003735">
    <property type="term" value="F:structural constituent of ribosome"/>
    <property type="evidence" value="ECO:0007669"/>
    <property type="project" value="InterPro"/>
</dbReference>
<dbReference type="HAMAP" id="MF_01366">
    <property type="entry name" value="Ribosomal_uL13"/>
    <property type="match status" value="1"/>
</dbReference>
<organism evidence="8 9">
    <name type="scientific">Brevibacillus panacihumi</name>
    <dbReference type="NCBI Taxonomy" id="497735"/>
    <lineage>
        <taxon>Bacteria</taxon>
        <taxon>Bacillati</taxon>
        <taxon>Bacillota</taxon>
        <taxon>Bacilli</taxon>
        <taxon>Bacillales</taxon>
        <taxon>Paenibacillaceae</taxon>
        <taxon>Brevibacillus</taxon>
    </lineage>
</organism>
<comment type="similarity">
    <text evidence="1 5 6">Belongs to the universal ribosomal protein uL13 family.</text>
</comment>
<gene>
    <name evidence="5 7" type="primary">rplM</name>
    <name evidence="8" type="ORF">EDM58_10560</name>
</gene>
<reference evidence="8 9" key="1">
    <citation type="submission" date="2018-10" db="EMBL/GenBank/DDBJ databases">
        <title>Phylogenomics of Brevibacillus.</title>
        <authorList>
            <person name="Dunlap C."/>
        </authorList>
    </citation>
    <scope>NUCLEOTIDE SEQUENCE [LARGE SCALE GENOMIC DNA]</scope>
    <source>
        <strain evidence="8 9">JCM 15085</strain>
    </source>
</reference>
<sequence>MRTTYMAKPLEVERKWYIVDAEGQTLGRLASEVASILRGKLKPEFTPHVDAGDFVIVINADKVKLTGNKLQDKIYYTHSLYPGGLKKTTAGDMLNKKPERMFELAVKGMLPKNSLGRQMFTKLKVYAGTEHPHAAQKPEVWQIRG</sequence>
<dbReference type="EMBL" id="RHHT01000021">
    <property type="protein sequence ID" value="RNB78849.1"/>
    <property type="molecule type" value="Genomic_DNA"/>
</dbReference>
<evidence type="ECO:0000256" key="3">
    <source>
        <dbReference type="ARBA" id="ARBA00023274"/>
    </source>
</evidence>
<dbReference type="PANTHER" id="PTHR11545">
    <property type="entry name" value="RIBOSOMAL PROTEIN L13"/>
    <property type="match status" value="1"/>
</dbReference>
<evidence type="ECO:0000256" key="7">
    <source>
        <dbReference type="RuleBase" id="RU003878"/>
    </source>
</evidence>
<dbReference type="InterPro" id="IPR005823">
    <property type="entry name" value="Ribosomal_uL13_bac-type"/>
</dbReference>
<dbReference type="PANTHER" id="PTHR11545:SF2">
    <property type="entry name" value="LARGE RIBOSOMAL SUBUNIT PROTEIN UL13M"/>
    <property type="match status" value="1"/>
</dbReference>
<dbReference type="RefSeq" id="WP_122913299.1">
    <property type="nucleotide sequence ID" value="NZ_RHHT01000021.1"/>
</dbReference>
<evidence type="ECO:0000313" key="8">
    <source>
        <dbReference type="EMBL" id="RNB78849.1"/>
    </source>
</evidence>
<dbReference type="InterPro" id="IPR036899">
    <property type="entry name" value="Ribosomal_uL13_sf"/>
</dbReference>
<comment type="function">
    <text evidence="5 7">This protein is one of the early assembly proteins of the 50S ribosomal subunit, although it is not seen to bind rRNA by itself. It is important during the early stages of 50S assembly.</text>
</comment>
<dbReference type="GO" id="GO:0017148">
    <property type="term" value="P:negative regulation of translation"/>
    <property type="evidence" value="ECO:0007669"/>
    <property type="project" value="TreeGrafter"/>
</dbReference>
<evidence type="ECO:0000256" key="6">
    <source>
        <dbReference type="RuleBase" id="RU003877"/>
    </source>
</evidence>
<dbReference type="Pfam" id="PF00572">
    <property type="entry name" value="Ribosomal_L13"/>
    <property type="match status" value="1"/>
</dbReference>
<dbReference type="CDD" id="cd00392">
    <property type="entry name" value="Ribosomal_L13"/>
    <property type="match status" value="1"/>
</dbReference>